<dbReference type="Pfam" id="PF24917">
    <property type="entry name" value="BLTP3A_B"/>
    <property type="match status" value="1"/>
</dbReference>
<feature type="region of interest" description="Disordered" evidence="2">
    <location>
        <begin position="1198"/>
        <end position="1239"/>
    </location>
</feature>
<dbReference type="Proteomes" id="UP000591131">
    <property type="component" value="Unassembled WGS sequence"/>
</dbReference>
<feature type="compositionally biased region" description="Basic and acidic residues" evidence="2">
    <location>
        <begin position="515"/>
        <end position="537"/>
    </location>
</feature>
<feature type="region of interest" description="Disordered" evidence="2">
    <location>
        <begin position="392"/>
        <end position="424"/>
    </location>
</feature>
<feature type="region of interest" description="Disordered" evidence="2">
    <location>
        <begin position="1346"/>
        <end position="1370"/>
    </location>
</feature>
<dbReference type="EMBL" id="JAAPAO010000098">
    <property type="protein sequence ID" value="KAF4672839.1"/>
    <property type="molecule type" value="Genomic_DNA"/>
</dbReference>
<feature type="coiled-coil region" evidence="1">
    <location>
        <begin position="1105"/>
        <end position="1139"/>
    </location>
</feature>
<organism evidence="3 4">
    <name type="scientific">Perkinsus chesapeaki</name>
    <name type="common">Clam parasite</name>
    <name type="synonym">Perkinsus andrewsi</name>
    <dbReference type="NCBI Taxonomy" id="330153"/>
    <lineage>
        <taxon>Eukaryota</taxon>
        <taxon>Sar</taxon>
        <taxon>Alveolata</taxon>
        <taxon>Perkinsozoa</taxon>
        <taxon>Perkinsea</taxon>
        <taxon>Perkinsida</taxon>
        <taxon>Perkinsidae</taxon>
        <taxon>Perkinsus</taxon>
    </lineage>
</organism>
<dbReference type="PANTHER" id="PTHR22774">
    <property type="entry name" value="CHOREIN N-TERMINAL DOMAIN-CONTAINING PROTEIN"/>
    <property type="match status" value="1"/>
</dbReference>
<sequence length="1370" mass="151749">MTSYLYKSTIMGYLKKYIRGLEYDQVSASLMSGEITLHAFELEIDAIKEWVDTILPYTTEITRAYCSMAVVKIPWTQLRYKPVCITIPSLELDCTVHDMYGDVEWNCKVALAQREALLEQHINSAVSNVDAESKRSLRRNLELGWWDFIMAGLQLRIESISINLFTQSPSRISGMDDSAPPLKSPTRAFKIFLQGLFMAPCIQQGPGEDAGGVPILGFMQIKLTETADLDLDGLIVTLFLEPSSSEEWSGLSYVDSPQEAFQFNKERNFLRTMRLYTINSLSVICAITGESLVEHTGGIRIKHRSESIAMEKGTHGKRWSKLPFTCGGGLSIWLDELKIKGEKSTVGKLYNILNDLTQPTYIPIDNLPKNARHLHYSWVDGNAFKNMAMEIKKQQQQERSKRVDKHDKVDAEDEAYGGSLKDNVASSLPKVPEYESVVRPYKHDYKHPSNPNEVMKSASHYSKKMFKESKKMGNAMMGQVLKNANKSQKTLHKATKAMMANQTPSQSRRRSSHHTRVESEESKREESTTGKREEEGNRPAPPAEDQEGSSTTAEGDDEIIVVKEGNSPDDDEEQLLRATSSFSDASSGDERRRRSSSSGGSFQDAFSDHEGSGDEDEDERCSWYIAFLTGIIVADKEAAERYASYDERGKGANAGAKRESDDVEGFALWTDEDEMKGADAIRMSELRILDKVCEVRFNHYHINEFIVEIEEDNEGGTAGPTTRFVFREYDQTSQNENAYGRPQLVMVACFANQSEKFLQIAKSLCSRVLCPFEPVASTSIITNGQLLLERGSRWVLRSRLPGHHPGAAREATEAEDEVARRKWKGLTIKWRSKNQVPARLLACTESNKGTGKNDAKPGDPQFEASYARPLEGCFHGLSFNGDAEWGKVTGLINGLMQGVGQVPEKAEEGLLHDGGVLSPTAASALSDGVDAVEPEWRMRLCMRDTLLSMSDGSWRIAVPNALVTKAIPPGSVFDIMAQLPMLAGVPDCHYTATSSRRKGSAATTTMTSMSRNNSLQLEIDQGFQGCVCGQEAANQPWLIGGVYNAEAKGGSSTVTNATSSMLPGRIMFEGKEVLERTILSSRAWRYSPSVTEESLLVSRDEFQEMMQQKLEVAELKSQLKQVTQRFEASRHECEQLQMQLKDAWLQEIAMPAAGAPRSDISVATIGTTNGGSVGGGASGTHKSRKGKKVKLSTLMSGINTTKPHHHTSSGGERTLLANNSKGLPASSSGDSEVSEEDMSSGAVDLDVMVRVLQKKCSHLEMVLRELMDEREDETTNTRMLKGLVNDELASTRTAQLKESARLKREIDNLRMHNAALDSMYQTAIHNHDVACAQRDWCLGRLTQDEHASPEEGVTAFKRTPSSISSASNAK</sequence>
<dbReference type="InterPro" id="IPR026728">
    <property type="entry name" value="BLTP3A/B"/>
</dbReference>
<feature type="region of interest" description="Disordered" evidence="2">
    <location>
        <begin position="485"/>
        <end position="617"/>
    </location>
</feature>
<evidence type="ECO:0000313" key="4">
    <source>
        <dbReference type="Proteomes" id="UP000591131"/>
    </source>
</evidence>
<name>A0A7J6MML0_PERCH</name>
<keyword evidence="1" id="KW-0175">Coiled coil</keyword>
<feature type="compositionally biased region" description="Basic and acidic residues" evidence="2">
    <location>
        <begin position="392"/>
        <end position="409"/>
    </location>
</feature>
<evidence type="ECO:0000256" key="2">
    <source>
        <dbReference type="SAM" id="MobiDB-lite"/>
    </source>
</evidence>
<protein>
    <submittedName>
        <fullName evidence="3">UHRF1 binding protein 1</fullName>
    </submittedName>
</protein>
<gene>
    <name evidence="3" type="primary">UHRF1BP1</name>
    <name evidence="3" type="ORF">FOL47_011330</name>
</gene>
<feature type="compositionally biased region" description="Low complexity" evidence="2">
    <location>
        <begin position="596"/>
        <end position="605"/>
    </location>
</feature>
<comment type="caution">
    <text evidence="3">The sequence shown here is derived from an EMBL/GenBank/DDBJ whole genome shotgun (WGS) entry which is preliminary data.</text>
</comment>
<keyword evidence="4" id="KW-1185">Reference proteome</keyword>
<evidence type="ECO:0000313" key="3">
    <source>
        <dbReference type="EMBL" id="KAF4672839.1"/>
    </source>
</evidence>
<proteinExistence type="predicted"/>
<evidence type="ECO:0000256" key="1">
    <source>
        <dbReference type="SAM" id="Coils"/>
    </source>
</evidence>
<feature type="compositionally biased region" description="Polar residues" evidence="2">
    <location>
        <begin position="1359"/>
        <end position="1370"/>
    </location>
</feature>
<dbReference type="OrthoDB" id="426206at2759"/>
<reference evidence="3 4" key="1">
    <citation type="submission" date="2020-04" db="EMBL/GenBank/DDBJ databases">
        <title>Perkinsus chesapeaki whole genome sequence.</title>
        <authorList>
            <person name="Bogema D.R."/>
        </authorList>
    </citation>
    <scope>NUCLEOTIDE SEQUENCE [LARGE SCALE GENOMIC DNA]</scope>
    <source>
        <strain evidence="3">ATCC PRA-425</strain>
    </source>
</reference>
<dbReference type="PANTHER" id="PTHR22774:SF11">
    <property type="entry name" value="CHOREIN N-TERMINAL DOMAIN-CONTAINING PROTEIN"/>
    <property type="match status" value="1"/>
</dbReference>
<feature type="compositionally biased region" description="Polar residues" evidence="2">
    <location>
        <begin position="1208"/>
        <end position="1221"/>
    </location>
</feature>
<accession>A0A7J6MML0</accession>